<evidence type="ECO:0000259" key="2">
    <source>
        <dbReference type="Pfam" id="PF18106"/>
    </source>
</evidence>
<accession>A0A6N3AC17</accession>
<reference evidence="3" key="1">
    <citation type="submission" date="2019-11" db="EMBL/GenBank/DDBJ databases">
        <authorList>
            <person name="Feng L."/>
        </authorList>
    </citation>
    <scope>NUCLEOTIDE SEQUENCE</scope>
    <source>
        <strain evidence="3">SrubneriLFYP117</strain>
    </source>
</reference>
<proteinExistence type="predicted"/>
<dbReference type="InterPro" id="IPR003491">
    <property type="entry name" value="REP-like_C"/>
</dbReference>
<dbReference type="Pfam" id="PF02486">
    <property type="entry name" value="Rep_trans"/>
    <property type="match status" value="1"/>
</dbReference>
<feature type="domain" description="Replication initiation protein-like C-terminal" evidence="1">
    <location>
        <begin position="125"/>
        <end position="325"/>
    </location>
</feature>
<evidence type="ECO:0000259" key="1">
    <source>
        <dbReference type="Pfam" id="PF02486"/>
    </source>
</evidence>
<protein>
    <submittedName>
        <fullName evidence="3">Replication initiation factor</fullName>
    </submittedName>
</protein>
<feature type="domain" description="Rolling Circle replication initiation protein N-terminal" evidence="2">
    <location>
        <begin position="11"/>
        <end position="115"/>
    </location>
</feature>
<gene>
    <name evidence="3" type="ORF">SRLFYP117_01939</name>
</gene>
<name>A0A6N3AC17_STROR</name>
<keyword evidence="3" id="KW-0396">Initiation factor</keyword>
<dbReference type="InterPro" id="IPR040819">
    <property type="entry name" value="Rol_Rep_N"/>
</dbReference>
<dbReference type="AlphaFoldDB" id="A0A6N3AC17"/>
<dbReference type="EMBL" id="CACRUL010000008">
    <property type="protein sequence ID" value="VYT87877.1"/>
    <property type="molecule type" value="Genomic_DNA"/>
</dbReference>
<evidence type="ECO:0000313" key="3">
    <source>
        <dbReference type="EMBL" id="VYT87877.1"/>
    </source>
</evidence>
<dbReference type="RefSeq" id="WP_156676509.1">
    <property type="nucleotide sequence ID" value="NZ_CACRUL010000008.1"/>
</dbReference>
<sequence>MDTKTNENSYLIDWLSFTIQTDINGVGKKAVREFLEQMNLSDLPFTENETGRHGYNRSLSLQNYINVYYNEVKFNDYDENNADKLDRIIKMGVHFEFTGQGCRILEQDRDWSDLFNLLNDLNARYSRIDIALDDFIGLLDFDLMEEKIKKGEVISLSRTRNIEASLDFKKAEKLDNNGKSKGKTIYFGNRNSLMMIRFYDKKREQQAKKIFCPFEFWQRYEIVLKREKAIDFVEKLRSGENFSDLYLKVMSGLIRFIEPSDDKNKARWKTSPFWDDFIKGSEPIKLETKNLDPSILKTISWVDQSVIGSLQLLVEIAKMGDFDLLELLKNSQSREKSDRQKTILGEFNLLSEEQKQEIFSKIKELAI</sequence>
<dbReference type="Pfam" id="PF18106">
    <property type="entry name" value="Rol_Rep_N"/>
    <property type="match status" value="1"/>
</dbReference>
<dbReference type="GO" id="GO:0003743">
    <property type="term" value="F:translation initiation factor activity"/>
    <property type="evidence" value="ECO:0007669"/>
    <property type="project" value="UniProtKB-KW"/>
</dbReference>
<keyword evidence="3" id="KW-0648">Protein biosynthesis</keyword>
<organism evidence="3">
    <name type="scientific">Streptococcus oralis</name>
    <dbReference type="NCBI Taxonomy" id="1303"/>
    <lineage>
        <taxon>Bacteria</taxon>
        <taxon>Bacillati</taxon>
        <taxon>Bacillota</taxon>
        <taxon>Bacilli</taxon>
        <taxon>Lactobacillales</taxon>
        <taxon>Streptococcaceae</taxon>
        <taxon>Streptococcus</taxon>
    </lineage>
</organism>